<proteinExistence type="predicted"/>
<dbReference type="PANTHER" id="PTHR22792">
    <property type="entry name" value="LUPUS LA PROTEIN-RELATED"/>
    <property type="match status" value="1"/>
</dbReference>
<keyword evidence="1 2" id="KW-0694">RNA-binding</keyword>
<dbReference type="Proteomes" id="UP000799118">
    <property type="component" value="Unassembled WGS sequence"/>
</dbReference>
<keyword evidence="6" id="KW-1185">Reference proteome</keyword>
<dbReference type="EMBL" id="ML769731">
    <property type="protein sequence ID" value="KAE9388700.1"/>
    <property type="molecule type" value="Genomic_DNA"/>
</dbReference>
<organism evidence="5 6">
    <name type="scientific">Gymnopus androsaceus JB14</name>
    <dbReference type="NCBI Taxonomy" id="1447944"/>
    <lineage>
        <taxon>Eukaryota</taxon>
        <taxon>Fungi</taxon>
        <taxon>Dikarya</taxon>
        <taxon>Basidiomycota</taxon>
        <taxon>Agaricomycotina</taxon>
        <taxon>Agaricomycetes</taxon>
        <taxon>Agaricomycetidae</taxon>
        <taxon>Agaricales</taxon>
        <taxon>Marasmiineae</taxon>
        <taxon>Omphalotaceae</taxon>
        <taxon>Gymnopus</taxon>
    </lineage>
</organism>
<dbReference type="SMART" id="SM00715">
    <property type="entry name" value="LA"/>
    <property type="match status" value="1"/>
</dbReference>
<dbReference type="InterPro" id="IPR006630">
    <property type="entry name" value="La_HTH"/>
</dbReference>
<dbReference type="SUPFAM" id="SSF46785">
    <property type="entry name" value="Winged helix' DNA-binding domain"/>
    <property type="match status" value="1"/>
</dbReference>
<feature type="non-terminal residue" evidence="5">
    <location>
        <position position="1"/>
    </location>
</feature>
<dbReference type="CDD" id="cd07323">
    <property type="entry name" value="LAM"/>
    <property type="match status" value="1"/>
</dbReference>
<dbReference type="GO" id="GO:0005829">
    <property type="term" value="C:cytosol"/>
    <property type="evidence" value="ECO:0007669"/>
    <property type="project" value="TreeGrafter"/>
</dbReference>
<protein>
    <submittedName>
        <fullName evidence="5">Winged helix DNA-binding domain-containing protein</fullName>
    </submittedName>
</protein>
<evidence type="ECO:0000256" key="3">
    <source>
        <dbReference type="SAM" id="MobiDB-lite"/>
    </source>
</evidence>
<dbReference type="GO" id="GO:0003677">
    <property type="term" value="F:DNA binding"/>
    <property type="evidence" value="ECO:0007669"/>
    <property type="project" value="UniProtKB-KW"/>
</dbReference>
<sequence>PLSRLSFAVDPTVYYLLGQLEYYLSPQNMAQDFFLRQQMDSHGWIPIPLLASFNRIRQVTTDESFVRDVLNLSTVVEVKQAMVRMKDRGDWERFVLPGVQEQTQTQTMDGDGDGERDMDMEIDDDDEEGEEEEEEEEEEDVVFVMGQE</sequence>
<feature type="domain" description="HTH La-type RNA-binding" evidence="4">
    <location>
        <begin position="6"/>
        <end position="97"/>
    </location>
</feature>
<evidence type="ECO:0000313" key="5">
    <source>
        <dbReference type="EMBL" id="KAE9388700.1"/>
    </source>
</evidence>
<name>A0A6A4GTR1_9AGAR</name>
<dbReference type="InterPro" id="IPR036390">
    <property type="entry name" value="WH_DNA-bd_sf"/>
</dbReference>
<dbReference type="Pfam" id="PF05383">
    <property type="entry name" value="La"/>
    <property type="match status" value="1"/>
</dbReference>
<evidence type="ECO:0000256" key="2">
    <source>
        <dbReference type="PROSITE-ProRule" id="PRU00332"/>
    </source>
</evidence>
<evidence type="ECO:0000256" key="1">
    <source>
        <dbReference type="ARBA" id="ARBA00022884"/>
    </source>
</evidence>
<dbReference type="GO" id="GO:0045727">
    <property type="term" value="P:positive regulation of translation"/>
    <property type="evidence" value="ECO:0007669"/>
    <property type="project" value="TreeGrafter"/>
</dbReference>
<gene>
    <name evidence="5" type="ORF">BT96DRAFT_751070</name>
</gene>
<feature type="non-terminal residue" evidence="5">
    <location>
        <position position="148"/>
    </location>
</feature>
<accession>A0A6A4GTR1</accession>
<reference evidence="5" key="1">
    <citation type="journal article" date="2019" name="Environ. Microbiol.">
        <title>Fungal ecological strategies reflected in gene transcription - a case study of two litter decomposers.</title>
        <authorList>
            <person name="Barbi F."/>
            <person name="Kohler A."/>
            <person name="Barry K."/>
            <person name="Baskaran P."/>
            <person name="Daum C."/>
            <person name="Fauchery L."/>
            <person name="Ihrmark K."/>
            <person name="Kuo A."/>
            <person name="LaButti K."/>
            <person name="Lipzen A."/>
            <person name="Morin E."/>
            <person name="Grigoriev I.V."/>
            <person name="Henrissat B."/>
            <person name="Lindahl B."/>
            <person name="Martin F."/>
        </authorList>
    </citation>
    <scope>NUCLEOTIDE SEQUENCE</scope>
    <source>
        <strain evidence="5">JB14</strain>
    </source>
</reference>
<dbReference type="OrthoDB" id="340227at2759"/>
<dbReference type="GO" id="GO:0010494">
    <property type="term" value="C:cytoplasmic stress granule"/>
    <property type="evidence" value="ECO:0007669"/>
    <property type="project" value="TreeGrafter"/>
</dbReference>
<dbReference type="GO" id="GO:0003723">
    <property type="term" value="F:RNA binding"/>
    <property type="evidence" value="ECO:0007669"/>
    <property type="project" value="UniProtKB-UniRule"/>
</dbReference>
<dbReference type="Gene3D" id="1.10.10.10">
    <property type="entry name" value="Winged helix-like DNA-binding domain superfamily/Winged helix DNA-binding domain"/>
    <property type="match status" value="1"/>
</dbReference>
<dbReference type="PROSITE" id="PS50961">
    <property type="entry name" value="HTH_LA"/>
    <property type="match status" value="1"/>
</dbReference>
<dbReference type="PANTHER" id="PTHR22792:SF132">
    <property type="entry name" value="LA-RELATED PROTEIN 1"/>
    <property type="match status" value="1"/>
</dbReference>
<feature type="compositionally biased region" description="Acidic residues" evidence="3">
    <location>
        <begin position="120"/>
        <end position="141"/>
    </location>
</feature>
<keyword evidence="5" id="KW-0238">DNA-binding</keyword>
<evidence type="ECO:0000259" key="4">
    <source>
        <dbReference type="PROSITE" id="PS50961"/>
    </source>
</evidence>
<evidence type="ECO:0000313" key="6">
    <source>
        <dbReference type="Proteomes" id="UP000799118"/>
    </source>
</evidence>
<dbReference type="InterPro" id="IPR045180">
    <property type="entry name" value="La_dom_prot"/>
</dbReference>
<dbReference type="AlphaFoldDB" id="A0A6A4GTR1"/>
<dbReference type="InterPro" id="IPR036388">
    <property type="entry name" value="WH-like_DNA-bd_sf"/>
</dbReference>
<feature type="region of interest" description="Disordered" evidence="3">
    <location>
        <begin position="96"/>
        <end position="148"/>
    </location>
</feature>